<sequence>MTFLIRWLAALALLAALAPGAGAAAPARTLRFEHLSVEHGLAQESVLAIVQDRDGFMWFGSQAGLSRFDGYRVVVYRHDVNNRKSLANNWVKVLHVDARGELWVGTDGGVDRFDPATQSFVHYLPQETVRRGNGNRHIRAIADDGEGGLWIGTADGLQHLDPASGKFTVWNHVPDDPGSLSDNQINALAVDAGGRLWVGTAAGLDSLASGARVFEHHHARDGDMRFNTVQALLVDSQQTLWVGSTGGLERSSGDVRKAGAALRRQRLGDAVGIRHEVIATLYEDADGTIWVGTYSEGLYRWDGRAQRFQAHRHVVTDAHSVADNRISALFRDRVGILWVGTWSAGVSRVDLNSGGFARIVRQPDAPTTLTGNNVRAILDDGRGKVWIGTNSGLNLYDPASGAVRAWRHEPRNPNSLADPVAGALAHDRSGALWVGGDHGVTRFDQDSGRFTRVQLGDADGNKVRGMMLDRSGMLWIASRGGLHRLDPATLKVASYRHDTADDSSLADNAVRPMLEDSRGRLWIGTFDGLDLMDRARGTFRHFRHDPNKTGSLSHDEVHYLLEDSKGTVWVGTAGGLNRMNIDARGEVSFRRYTVGDGMADDAIAAILEDSAGYLWMSTNTGISRFDPGTGKWRNYSSVDGITEGAFFDGSAVRATDGTLYFGGFNGVTAFNPRAISDNRIPPRAIVTGFQIFNQPVEAARPGLVRGPVERMREIALAASDSVFSLEFSGLHYAAPQRNRFAYQLEGFDRGWVDTEAGKRFATYTNLDPGTYTFRVKAANKDGVWGVPSDPLVITIAPPVWKTWWFRSLAAALVLGSAWFAYRLRLSGLRRQKSLLERQVRARTEEIEQQNRRLEQQKRELEAQRFEAERQRAEAERRRADAERQKAEVVRQKENVERAHRDISVLSERLSFAKRKAEDATRQKSEFLADMSHEMRTPLAGVIGMLGFALRDARLAPATREQVARGQANAQSLLGIVNDLLDFSKIEAGKLAIENIDFSLAAKIESVVSLFEEQAAAHSVDFGIELDDDLPRFVVGDPTRLRQVLVNLVGNAFKFTNEGKVTLRVARSAGASDGVNLIRFSVTDTGIGIAPDALARLFQKFEQADSTTTRRYGGTGLGLAICRQLVQLMGGEITAESTEGVGSTFSFVLPLADGSMPAPLPHVLREPHSHRLNVLCAEDFPTNQIIVRAMLEDLGHRATVVGNGLLAVEACARAGYDLVLMDGRMPEMDGARATQMIRAGGPVGAPVRDPKVMIVALTANASDEDRARYLGAGMDDFLTKPIDEGALHALLGRAVARRLAEGAQLEPMPGRAPTTSELDAMFGVVTGPAGTGPSQDADLFERIRAAFAADVPARRAELEQAVASCDHEAAARLLHGMKGSAAHLGAGALHALCSELEAAADARRWDALADALPRLYRLLDGFDTEAA</sequence>
<dbReference type="SUPFAM" id="SSF49265">
    <property type="entry name" value="Fibronectin type III"/>
    <property type="match status" value="1"/>
</dbReference>
<gene>
    <name evidence="12" type="ORF">D3872_14720</name>
</gene>
<evidence type="ECO:0000259" key="11">
    <source>
        <dbReference type="PROSITE" id="PS50894"/>
    </source>
</evidence>
<dbReference type="Pfam" id="PF07495">
    <property type="entry name" value="Y_Y_Y"/>
    <property type="match status" value="1"/>
</dbReference>
<dbReference type="PROSITE" id="PS50110">
    <property type="entry name" value="RESPONSE_REGULATORY"/>
    <property type="match status" value="1"/>
</dbReference>
<dbReference type="InterPro" id="IPR011123">
    <property type="entry name" value="Y_Y_Y"/>
</dbReference>
<keyword evidence="4" id="KW-0902">Two-component regulatory system</keyword>
<dbReference type="Gene3D" id="3.40.50.2300">
    <property type="match status" value="1"/>
</dbReference>
<feature type="chain" id="PRO_5019325701" description="histidine kinase" evidence="8">
    <location>
        <begin position="24"/>
        <end position="1426"/>
    </location>
</feature>
<dbReference type="InterPro" id="IPR005467">
    <property type="entry name" value="His_kinase_dom"/>
</dbReference>
<evidence type="ECO:0000256" key="5">
    <source>
        <dbReference type="PROSITE-ProRule" id="PRU00110"/>
    </source>
</evidence>
<dbReference type="PROSITE" id="PS00018">
    <property type="entry name" value="EF_HAND_1"/>
    <property type="match status" value="1"/>
</dbReference>
<keyword evidence="13" id="KW-1185">Reference proteome</keyword>
<dbReference type="GO" id="GO:0000155">
    <property type="term" value="F:phosphorelay sensor kinase activity"/>
    <property type="evidence" value="ECO:0007669"/>
    <property type="project" value="InterPro"/>
</dbReference>
<feature type="signal peptide" evidence="8">
    <location>
        <begin position="1"/>
        <end position="23"/>
    </location>
</feature>
<dbReference type="EC" id="2.7.13.3" evidence="2"/>
<dbReference type="Pfam" id="PF00072">
    <property type="entry name" value="Response_reg"/>
    <property type="match status" value="1"/>
</dbReference>
<keyword evidence="8" id="KW-0732">Signal</keyword>
<comment type="catalytic activity">
    <reaction evidence="1">
        <text>ATP + protein L-histidine = ADP + protein N-phospho-L-histidine.</text>
        <dbReference type="EC" id="2.7.13.3"/>
    </reaction>
</comment>
<dbReference type="OrthoDB" id="5477914at2"/>
<evidence type="ECO:0000256" key="1">
    <source>
        <dbReference type="ARBA" id="ARBA00000085"/>
    </source>
</evidence>
<reference evidence="12 13" key="1">
    <citation type="submission" date="2018-09" db="EMBL/GenBank/DDBJ databases">
        <authorList>
            <person name="Zhu H."/>
        </authorList>
    </citation>
    <scope>NUCLEOTIDE SEQUENCE [LARGE SCALE GENOMIC DNA]</scope>
    <source>
        <strain evidence="12 13">K1S02-61</strain>
    </source>
</reference>
<dbReference type="CDD" id="cd00063">
    <property type="entry name" value="FN3"/>
    <property type="match status" value="1"/>
</dbReference>
<feature type="domain" description="Response regulatory" evidence="10">
    <location>
        <begin position="1172"/>
        <end position="1294"/>
    </location>
</feature>
<feature type="coiled-coil region" evidence="7">
    <location>
        <begin position="825"/>
        <end position="922"/>
    </location>
</feature>
<keyword evidence="12" id="KW-0418">Kinase</keyword>
<feature type="domain" description="Histidine kinase" evidence="9">
    <location>
        <begin position="929"/>
        <end position="1152"/>
    </location>
</feature>
<dbReference type="SUPFAM" id="SSF63829">
    <property type="entry name" value="Calcium-dependent phosphotriesterase"/>
    <property type="match status" value="4"/>
</dbReference>
<dbReference type="InterPro" id="IPR018247">
    <property type="entry name" value="EF_Hand_1_Ca_BS"/>
</dbReference>
<dbReference type="InterPro" id="IPR011006">
    <property type="entry name" value="CheY-like_superfamily"/>
</dbReference>
<feature type="modified residue" description="4-aspartylphosphate" evidence="6">
    <location>
        <position position="1221"/>
    </location>
</feature>
<dbReference type="InterPro" id="IPR003961">
    <property type="entry name" value="FN3_dom"/>
</dbReference>
<dbReference type="Gene3D" id="1.10.287.130">
    <property type="match status" value="1"/>
</dbReference>
<keyword evidence="3 6" id="KW-0597">Phosphoprotein</keyword>
<evidence type="ECO:0000313" key="13">
    <source>
        <dbReference type="Proteomes" id="UP000284006"/>
    </source>
</evidence>
<dbReference type="InterPro" id="IPR008207">
    <property type="entry name" value="Sig_transdc_His_kin_Hpt_dom"/>
</dbReference>
<comment type="caution">
    <text evidence="12">The sequence shown here is derived from an EMBL/GenBank/DDBJ whole genome shotgun (WGS) entry which is preliminary data.</text>
</comment>
<dbReference type="Pfam" id="PF01627">
    <property type="entry name" value="Hpt"/>
    <property type="match status" value="1"/>
</dbReference>
<dbReference type="EMBL" id="QYUP01000120">
    <property type="protein sequence ID" value="RJG15130.1"/>
    <property type="molecule type" value="Genomic_DNA"/>
</dbReference>
<dbReference type="InterPro" id="IPR036641">
    <property type="entry name" value="HPT_dom_sf"/>
</dbReference>
<dbReference type="Gene3D" id="2.60.40.10">
    <property type="entry name" value="Immunoglobulins"/>
    <property type="match status" value="1"/>
</dbReference>
<dbReference type="Pfam" id="PF07494">
    <property type="entry name" value="Reg_prop"/>
    <property type="match status" value="7"/>
</dbReference>
<dbReference type="CDD" id="cd00082">
    <property type="entry name" value="HisKA"/>
    <property type="match status" value="1"/>
</dbReference>
<dbReference type="PROSITE" id="PS50894">
    <property type="entry name" value="HPT"/>
    <property type="match status" value="1"/>
</dbReference>
<dbReference type="SUPFAM" id="SSF52172">
    <property type="entry name" value="CheY-like"/>
    <property type="match status" value="1"/>
</dbReference>
<dbReference type="InterPro" id="IPR003661">
    <property type="entry name" value="HisK_dim/P_dom"/>
</dbReference>
<evidence type="ECO:0000256" key="8">
    <source>
        <dbReference type="SAM" id="SignalP"/>
    </source>
</evidence>
<dbReference type="InterPro" id="IPR004358">
    <property type="entry name" value="Sig_transdc_His_kin-like_C"/>
</dbReference>
<dbReference type="CDD" id="cd17546">
    <property type="entry name" value="REC_hyHK_CKI1_RcsC-like"/>
    <property type="match status" value="1"/>
</dbReference>
<evidence type="ECO:0000259" key="10">
    <source>
        <dbReference type="PROSITE" id="PS50110"/>
    </source>
</evidence>
<evidence type="ECO:0000259" key="9">
    <source>
        <dbReference type="PROSITE" id="PS50109"/>
    </source>
</evidence>
<dbReference type="CDD" id="cd16922">
    <property type="entry name" value="HATPase_EvgS-ArcB-TorS-like"/>
    <property type="match status" value="1"/>
</dbReference>
<dbReference type="SUPFAM" id="SSF55874">
    <property type="entry name" value="ATPase domain of HSP90 chaperone/DNA topoisomerase II/histidine kinase"/>
    <property type="match status" value="1"/>
</dbReference>
<feature type="modified residue" description="Phosphohistidine" evidence="5">
    <location>
        <position position="1374"/>
    </location>
</feature>
<dbReference type="InterPro" id="IPR036890">
    <property type="entry name" value="HATPase_C_sf"/>
</dbReference>
<dbReference type="SMART" id="SM00387">
    <property type="entry name" value="HATPase_c"/>
    <property type="match status" value="1"/>
</dbReference>
<dbReference type="PROSITE" id="PS50109">
    <property type="entry name" value="HIS_KIN"/>
    <property type="match status" value="1"/>
</dbReference>
<evidence type="ECO:0000256" key="6">
    <source>
        <dbReference type="PROSITE-ProRule" id="PRU00169"/>
    </source>
</evidence>
<evidence type="ECO:0000256" key="7">
    <source>
        <dbReference type="SAM" id="Coils"/>
    </source>
</evidence>
<evidence type="ECO:0000256" key="4">
    <source>
        <dbReference type="ARBA" id="ARBA00023012"/>
    </source>
</evidence>
<dbReference type="PANTHER" id="PTHR43547">
    <property type="entry name" value="TWO-COMPONENT HISTIDINE KINASE"/>
    <property type="match status" value="1"/>
</dbReference>
<dbReference type="Pfam" id="PF00512">
    <property type="entry name" value="HisKA"/>
    <property type="match status" value="1"/>
</dbReference>
<dbReference type="Proteomes" id="UP000284006">
    <property type="component" value="Unassembled WGS sequence"/>
</dbReference>
<dbReference type="InterPro" id="IPR001789">
    <property type="entry name" value="Sig_transdc_resp-reg_receiver"/>
</dbReference>
<keyword evidence="7" id="KW-0175">Coiled coil</keyword>
<keyword evidence="12" id="KW-0808">Transferase</keyword>
<organism evidence="12 13">
    <name type="scientific">Massilia cavernae</name>
    <dbReference type="NCBI Taxonomy" id="2320864"/>
    <lineage>
        <taxon>Bacteria</taxon>
        <taxon>Pseudomonadati</taxon>
        <taxon>Pseudomonadota</taxon>
        <taxon>Betaproteobacteria</taxon>
        <taxon>Burkholderiales</taxon>
        <taxon>Oxalobacteraceae</taxon>
        <taxon>Telluria group</taxon>
        <taxon>Massilia</taxon>
    </lineage>
</organism>
<dbReference type="InterPro" id="IPR015943">
    <property type="entry name" value="WD40/YVTN_repeat-like_dom_sf"/>
</dbReference>
<dbReference type="InterPro" id="IPR003594">
    <property type="entry name" value="HATPase_dom"/>
</dbReference>
<dbReference type="PANTHER" id="PTHR43547:SF2">
    <property type="entry name" value="HYBRID SIGNAL TRANSDUCTION HISTIDINE KINASE C"/>
    <property type="match status" value="1"/>
</dbReference>
<dbReference type="SMART" id="SM00448">
    <property type="entry name" value="REC"/>
    <property type="match status" value="1"/>
</dbReference>
<dbReference type="Pfam" id="PF02518">
    <property type="entry name" value="HATPase_c"/>
    <property type="match status" value="1"/>
</dbReference>
<evidence type="ECO:0000256" key="2">
    <source>
        <dbReference type="ARBA" id="ARBA00012438"/>
    </source>
</evidence>
<dbReference type="InterPro" id="IPR013783">
    <property type="entry name" value="Ig-like_fold"/>
</dbReference>
<dbReference type="PRINTS" id="PR00344">
    <property type="entry name" value="BCTRLSENSOR"/>
</dbReference>
<dbReference type="Gene3D" id="3.30.565.10">
    <property type="entry name" value="Histidine kinase-like ATPase, C-terminal domain"/>
    <property type="match status" value="1"/>
</dbReference>
<evidence type="ECO:0000313" key="12">
    <source>
        <dbReference type="EMBL" id="RJG15130.1"/>
    </source>
</evidence>
<dbReference type="InterPro" id="IPR036116">
    <property type="entry name" value="FN3_sf"/>
</dbReference>
<dbReference type="SMART" id="SM00388">
    <property type="entry name" value="HisKA"/>
    <property type="match status" value="1"/>
</dbReference>
<dbReference type="FunFam" id="3.30.565.10:FF:000078">
    <property type="entry name" value="Two-component sensor histidine kinase"/>
    <property type="match status" value="1"/>
</dbReference>
<dbReference type="InterPro" id="IPR011110">
    <property type="entry name" value="Reg_prop"/>
</dbReference>
<dbReference type="SUPFAM" id="SSF47226">
    <property type="entry name" value="Histidine-containing phosphotransfer domain, HPT domain"/>
    <property type="match status" value="1"/>
</dbReference>
<protein>
    <recommendedName>
        <fullName evidence="2">histidine kinase</fullName>
        <ecNumber evidence="2">2.7.13.3</ecNumber>
    </recommendedName>
</protein>
<dbReference type="Gene3D" id="2.130.10.10">
    <property type="entry name" value="YVTN repeat-like/Quinoprotein amine dehydrogenase"/>
    <property type="match status" value="4"/>
</dbReference>
<evidence type="ECO:0000256" key="3">
    <source>
        <dbReference type="ARBA" id="ARBA00022553"/>
    </source>
</evidence>
<feature type="domain" description="HPt" evidence="11">
    <location>
        <begin position="1335"/>
        <end position="1426"/>
    </location>
</feature>
<dbReference type="Gene3D" id="1.20.120.160">
    <property type="entry name" value="HPT domain"/>
    <property type="match status" value="1"/>
</dbReference>
<proteinExistence type="predicted"/>
<name>A0A418XRK7_9BURK</name>
<dbReference type="InterPro" id="IPR036097">
    <property type="entry name" value="HisK_dim/P_sf"/>
</dbReference>
<accession>A0A418XRK7</accession>
<dbReference type="SUPFAM" id="SSF47384">
    <property type="entry name" value="Homodimeric domain of signal transducing histidine kinase"/>
    <property type="match status" value="1"/>
</dbReference>